<accession>A0ACB5TMJ5</accession>
<organism evidence="1 2">
    <name type="scientific">Candida boidinii</name>
    <name type="common">Yeast</name>
    <dbReference type="NCBI Taxonomy" id="5477"/>
    <lineage>
        <taxon>Eukaryota</taxon>
        <taxon>Fungi</taxon>
        <taxon>Dikarya</taxon>
        <taxon>Ascomycota</taxon>
        <taxon>Saccharomycotina</taxon>
        <taxon>Pichiomycetes</taxon>
        <taxon>Pichiales</taxon>
        <taxon>Pichiaceae</taxon>
        <taxon>Ogataea</taxon>
        <taxon>Ogataea/Candida clade</taxon>
    </lineage>
</organism>
<name>A0ACB5TMJ5_CANBO</name>
<comment type="caution">
    <text evidence="1">The sequence shown here is derived from an EMBL/GenBank/DDBJ whole genome shotgun (WGS) entry which is preliminary data.</text>
</comment>
<reference evidence="1" key="1">
    <citation type="submission" date="2023-04" db="EMBL/GenBank/DDBJ databases">
        <title>Candida boidinii NBRC 1967.</title>
        <authorList>
            <person name="Ichikawa N."/>
            <person name="Sato H."/>
            <person name="Tonouchi N."/>
        </authorList>
    </citation>
    <scope>NUCLEOTIDE SEQUENCE</scope>
    <source>
        <strain evidence="1">NBRC 1967</strain>
    </source>
</reference>
<gene>
    <name evidence="1" type="ORF">Cboi01_000220200</name>
</gene>
<evidence type="ECO:0000313" key="1">
    <source>
        <dbReference type="EMBL" id="GME91189.1"/>
    </source>
</evidence>
<dbReference type="Proteomes" id="UP001165101">
    <property type="component" value="Unassembled WGS sequence"/>
</dbReference>
<protein>
    <submittedName>
        <fullName evidence="1">Unnamed protein product</fullName>
    </submittedName>
</protein>
<dbReference type="EMBL" id="BSXV01000938">
    <property type="protein sequence ID" value="GME91189.1"/>
    <property type="molecule type" value="Genomic_DNA"/>
</dbReference>
<proteinExistence type="predicted"/>
<sequence length="338" mass="38402">MLKLARGSKLVYNNSLLGLRYYSQAVEKASTSSTTNAKSSKIAVVGSGPSAFYTVLQLLKSPIKDLQIDMFEKTPVPFGLVRYGVAPDHPEVKFCQTRFADCSQDERFKFFGNVEIGKDLSVKELRTNYDSILFAYGSNKDKKLGIKGEDSPGVISSKEFVGWYNGDPQYQDLNPPLEDVENVSIIGNGNVTIDIIRILLAPVDKHWLNTDITTQAINKLKLSKVKKVEVFARRGFFESAFTNKEFKELLELNNEGVKFIGWDEEILQPILKEISHLMNRVDKRRLKLAETYSKSNNNNKTNNDIQNQKFWKLNYLKSPVNHLLDSKKPMSHLILKEV</sequence>
<evidence type="ECO:0000313" key="2">
    <source>
        <dbReference type="Proteomes" id="UP001165101"/>
    </source>
</evidence>
<keyword evidence="2" id="KW-1185">Reference proteome</keyword>